<organism evidence="2 3">
    <name type="scientific">Schizothecium vesticola</name>
    <dbReference type="NCBI Taxonomy" id="314040"/>
    <lineage>
        <taxon>Eukaryota</taxon>
        <taxon>Fungi</taxon>
        <taxon>Dikarya</taxon>
        <taxon>Ascomycota</taxon>
        <taxon>Pezizomycotina</taxon>
        <taxon>Sordariomycetes</taxon>
        <taxon>Sordariomycetidae</taxon>
        <taxon>Sordariales</taxon>
        <taxon>Schizotheciaceae</taxon>
        <taxon>Schizothecium</taxon>
    </lineage>
</organism>
<keyword evidence="3" id="KW-1185">Reference proteome</keyword>
<proteinExistence type="predicted"/>
<reference evidence="2" key="1">
    <citation type="submission" date="2023-06" db="EMBL/GenBank/DDBJ databases">
        <title>Genome-scale phylogeny and comparative genomics of the fungal order Sordariales.</title>
        <authorList>
            <consortium name="Lawrence Berkeley National Laboratory"/>
            <person name="Hensen N."/>
            <person name="Bonometti L."/>
            <person name="Westerberg I."/>
            <person name="Brannstrom I.O."/>
            <person name="Guillou S."/>
            <person name="Cros-Aarteil S."/>
            <person name="Calhoun S."/>
            <person name="Haridas S."/>
            <person name="Kuo A."/>
            <person name="Mondo S."/>
            <person name="Pangilinan J."/>
            <person name="Riley R."/>
            <person name="LaButti K."/>
            <person name="Andreopoulos B."/>
            <person name="Lipzen A."/>
            <person name="Chen C."/>
            <person name="Yanf M."/>
            <person name="Daum C."/>
            <person name="Ng V."/>
            <person name="Clum A."/>
            <person name="Steindorff A."/>
            <person name="Ohm R."/>
            <person name="Martin F."/>
            <person name="Silar P."/>
            <person name="Natvig D."/>
            <person name="Lalanne C."/>
            <person name="Gautier V."/>
            <person name="Ament-velasquez S.L."/>
            <person name="Kruys A."/>
            <person name="Hutchinson M.I."/>
            <person name="Powell A.J."/>
            <person name="Barry K."/>
            <person name="Miller A.N."/>
            <person name="Grigoriev I.V."/>
            <person name="Debuchy R."/>
            <person name="Gladieux P."/>
            <person name="Thoren M.H."/>
            <person name="Johannesson H."/>
        </authorList>
    </citation>
    <scope>NUCLEOTIDE SEQUENCE</scope>
    <source>
        <strain evidence="2">SMH3187-1</strain>
    </source>
</reference>
<evidence type="ECO:0000256" key="1">
    <source>
        <dbReference type="SAM" id="MobiDB-lite"/>
    </source>
</evidence>
<gene>
    <name evidence="2" type="ORF">B0T18DRAFT_454116</name>
</gene>
<feature type="compositionally biased region" description="Polar residues" evidence="1">
    <location>
        <begin position="61"/>
        <end position="79"/>
    </location>
</feature>
<name>A0AA40FAM8_9PEZI</name>
<evidence type="ECO:0000313" key="3">
    <source>
        <dbReference type="Proteomes" id="UP001172155"/>
    </source>
</evidence>
<protein>
    <submittedName>
        <fullName evidence="2">Uncharacterized protein</fullName>
    </submittedName>
</protein>
<dbReference type="Proteomes" id="UP001172155">
    <property type="component" value="Unassembled WGS sequence"/>
</dbReference>
<dbReference type="EMBL" id="JAUKUD010000001">
    <property type="protein sequence ID" value="KAK0754284.1"/>
    <property type="molecule type" value="Genomic_DNA"/>
</dbReference>
<sequence>MRLSTPEQLLKRYPVDPLGYKGRDGHIIPMREFIGYEDDDSLDSEPLGQLPGEDDMPLGSELQQIGPMNSTTHDPQSLSCDDGVDSIFGEELETREDSPSSQPKKNDDVNPAASIPPPPEITTRDTAVPLATSNHAPHGHSTRTGQYEVNETSLPRAVAAKKTNGDLNERPAHHKRARYVEASRAVLPKSRAVDRRARKAAPRTRLDKVKGLVRAARDIEAMIRHVRPDKSRRRILSSLRVAQLAIQEKMDSIQVPDEAERRTTSKLQI</sequence>
<feature type="region of interest" description="Disordered" evidence="1">
    <location>
        <begin position="35"/>
        <end position="125"/>
    </location>
</feature>
<comment type="caution">
    <text evidence="2">The sequence shown here is derived from an EMBL/GenBank/DDBJ whole genome shotgun (WGS) entry which is preliminary data.</text>
</comment>
<dbReference type="AlphaFoldDB" id="A0AA40FAM8"/>
<evidence type="ECO:0000313" key="2">
    <source>
        <dbReference type="EMBL" id="KAK0754284.1"/>
    </source>
</evidence>
<accession>A0AA40FAM8</accession>
<feature type="compositionally biased region" description="Acidic residues" evidence="1">
    <location>
        <begin position="82"/>
        <end position="94"/>
    </location>
</feature>